<accession>A0ABS8YQJ7</accession>
<dbReference type="SUPFAM" id="SSF69065">
    <property type="entry name" value="RNase III domain-like"/>
    <property type="match status" value="1"/>
</dbReference>
<comment type="cofactor">
    <cofactor evidence="4">
        <name>Mg(2+)</name>
        <dbReference type="ChEBI" id="CHEBI:18420"/>
    </cofactor>
</comment>
<organism evidence="7 8">
    <name type="scientific">Paenibacillus profundus</name>
    <dbReference type="NCBI Taxonomy" id="1173085"/>
    <lineage>
        <taxon>Bacteria</taxon>
        <taxon>Bacillati</taxon>
        <taxon>Bacillota</taxon>
        <taxon>Bacilli</taxon>
        <taxon>Bacillales</taxon>
        <taxon>Paenibacillaceae</taxon>
        <taxon>Paenibacillus</taxon>
    </lineage>
</organism>
<reference evidence="7 8" key="1">
    <citation type="submission" date="2021-11" db="EMBL/GenBank/DDBJ databases">
        <title>Draft genome sequence of Paenibacillus profundus YoMME, a new Gram-positive bacteria with exoelectrogenic properties.</title>
        <authorList>
            <person name="Hubenova Y."/>
            <person name="Hubenova E."/>
            <person name="Manasiev Y."/>
            <person name="Peykov S."/>
            <person name="Mitov M."/>
        </authorList>
    </citation>
    <scope>NUCLEOTIDE SEQUENCE [LARGE SCALE GENOMIC DNA]</scope>
    <source>
        <strain evidence="7 8">YoMME</strain>
    </source>
</reference>
<dbReference type="Gene3D" id="1.10.1520.10">
    <property type="entry name" value="Ribonuclease III domain"/>
    <property type="match status" value="1"/>
</dbReference>
<dbReference type="RefSeq" id="WP_233698721.1">
    <property type="nucleotide sequence ID" value="NZ_JAJNBZ010000031.1"/>
</dbReference>
<evidence type="ECO:0000256" key="5">
    <source>
        <dbReference type="SAM" id="MobiDB-lite"/>
    </source>
</evidence>
<keyword evidence="4" id="KW-0698">rRNA processing</keyword>
<evidence type="ECO:0000259" key="6">
    <source>
        <dbReference type="SMART" id="SM00535"/>
    </source>
</evidence>
<evidence type="ECO:0000256" key="1">
    <source>
        <dbReference type="ARBA" id="ARBA00022722"/>
    </source>
</evidence>
<dbReference type="EMBL" id="JAJNBZ010000031">
    <property type="protein sequence ID" value="MCE5172626.1"/>
    <property type="molecule type" value="Genomic_DNA"/>
</dbReference>
<comment type="subcellular location">
    <subcellularLocation>
        <location evidence="4">Cytoplasm</location>
    </subcellularLocation>
</comment>
<proteinExistence type="inferred from homology"/>
<keyword evidence="4" id="KW-0963">Cytoplasm</keyword>
<comment type="similarity">
    <text evidence="4">Belongs to the MrnC RNase family.</text>
</comment>
<dbReference type="InterPro" id="IPR000999">
    <property type="entry name" value="RNase_III_dom"/>
</dbReference>
<keyword evidence="3 4" id="KW-0378">Hydrolase</keyword>
<evidence type="ECO:0000256" key="4">
    <source>
        <dbReference type="HAMAP-Rule" id="MF_01468"/>
    </source>
</evidence>
<keyword evidence="4" id="KW-0460">Magnesium</keyword>
<dbReference type="PANTHER" id="PTHR34276:SF1">
    <property type="entry name" value="MINI-RIBONUCLEASE 3"/>
    <property type="match status" value="1"/>
</dbReference>
<keyword evidence="4" id="KW-0694">RNA-binding</keyword>
<comment type="subunit">
    <text evidence="4">Homodimer.</text>
</comment>
<keyword evidence="1 4" id="KW-0540">Nuclease</keyword>
<feature type="compositionally biased region" description="Basic and acidic residues" evidence="5">
    <location>
        <begin position="20"/>
        <end position="30"/>
    </location>
</feature>
<dbReference type="PANTHER" id="PTHR34276">
    <property type="entry name" value="MINI-RIBONUCLEASE 3"/>
    <property type="match status" value="1"/>
</dbReference>
<dbReference type="Proteomes" id="UP001199916">
    <property type="component" value="Unassembled WGS sequence"/>
</dbReference>
<evidence type="ECO:0000256" key="2">
    <source>
        <dbReference type="ARBA" id="ARBA00022759"/>
    </source>
</evidence>
<dbReference type="HAMAP" id="MF_01468">
    <property type="entry name" value="RNase_Mini_III"/>
    <property type="match status" value="1"/>
</dbReference>
<evidence type="ECO:0000313" key="7">
    <source>
        <dbReference type="EMBL" id="MCE5172626.1"/>
    </source>
</evidence>
<name>A0ABS8YQJ7_9BACL</name>
<dbReference type="SMART" id="SM00535">
    <property type="entry name" value="RIBOc"/>
    <property type="match status" value="1"/>
</dbReference>
<protein>
    <recommendedName>
        <fullName evidence="4">Mini-ribonuclease 3</fullName>
        <shortName evidence="4">Mini-3</shortName>
        <shortName evidence="4">Mini-RNase 3</shortName>
        <ecNumber evidence="4">3.1.26.-</ecNumber>
    </recommendedName>
    <alternativeName>
        <fullName evidence="4">Mini-RNase III</fullName>
        <shortName evidence="4">Mini-III</shortName>
    </alternativeName>
</protein>
<feature type="domain" description="RNase III" evidence="6">
    <location>
        <begin position="40"/>
        <end position="173"/>
    </location>
</feature>
<evidence type="ECO:0000313" key="8">
    <source>
        <dbReference type="Proteomes" id="UP001199916"/>
    </source>
</evidence>
<comment type="function">
    <text evidence="4">Involved in correct processing of both the 5' and 3' ends of 23S rRNA precursor. Processes 30S rRNA precursor transcript even in absence of ribonuclease 3 (Rnc); Rnc processes 30S rRNA into smaller rRNA precursors.</text>
</comment>
<dbReference type="InterPro" id="IPR008226">
    <property type="entry name" value="Mini3_fam"/>
</dbReference>
<dbReference type="CDD" id="cd00593">
    <property type="entry name" value="RIBOc"/>
    <property type="match status" value="1"/>
</dbReference>
<keyword evidence="8" id="KW-1185">Reference proteome</keyword>
<dbReference type="EC" id="3.1.26.-" evidence="4"/>
<feature type="active site" evidence="4">
    <location>
        <position position="65"/>
    </location>
</feature>
<evidence type="ECO:0000256" key="3">
    <source>
        <dbReference type="ARBA" id="ARBA00022801"/>
    </source>
</evidence>
<dbReference type="Pfam" id="PF00636">
    <property type="entry name" value="Ribonuclease_3"/>
    <property type="match status" value="1"/>
</dbReference>
<comment type="caution">
    <text evidence="7">The sequence shown here is derived from an EMBL/GenBank/DDBJ whole genome shotgun (WGS) entry which is preliminary data.</text>
</comment>
<dbReference type="InterPro" id="IPR036389">
    <property type="entry name" value="RNase_III_sf"/>
</dbReference>
<keyword evidence="4" id="KW-0699">rRNA-binding</keyword>
<feature type="region of interest" description="Disordered" evidence="5">
    <location>
        <begin position="1"/>
        <end position="42"/>
    </location>
</feature>
<keyword evidence="4" id="KW-0690">Ribosome biogenesis</keyword>
<keyword evidence="2 4" id="KW-0255">Endonuclease</keyword>
<sequence>MKRDEQPASGGKGANNSAMNKDEQARHEIDEASTGQGEPQHLLFPFAPSKQAKQLNPIVLAYMGDAIYEAAIRQYLISKPNHRPNHLHREVISYVSAKAQARFLGSIASFLTEEEADVVRQGRNTKSSVPKSADVSEYRQATALEALFGYLYFSGQHDRMRQLVNMIVHAHEAEHDNK</sequence>
<gene>
    <name evidence="4" type="primary">mrnC</name>
    <name evidence="7" type="ORF">LQV63_25480</name>
</gene>